<feature type="transmembrane region" description="Helical" evidence="1">
    <location>
        <begin position="21"/>
        <end position="44"/>
    </location>
</feature>
<dbReference type="Proteomes" id="UP000824139">
    <property type="component" value="Unassembled WGS sequence"/>
</dbReference>
<dbReference type="InterPro" id="IPR046721">
    <property type="entry name" value="DUF6613"/>
</dbReference>
<evidence type="ECO:0000313" key="4">
    <source>
        <dbReference type="Proteomes" id="UP000824139"/>
    </source>
</evidence>
<dbReference type="EMBL" id="DVJO01000105">
    <property type="protein sequence ID" value="HIS82939.1"/>
    <property type="molecule type" value="Genomic_DNA"/>
</dbReference>
<dbReference type="Pfam" id="PF20318">
    <property type="entry name" value="DUF6613"/>
    <property type="match status" value="1"/>
</dbReference>
<evidence type="ECO:0000256" key="1">
    <source>
        <dbReference type="SAM" id="Phobius"/>
    </source>
</evidence>
<dbReference type="Gene3D" id="3.30.700.10">
    <property type="entry name" value="Glycoprotein, Type 4 Pilin"/>
    <property type="match status" value="1"/>
</dbReference>
<keyword evidence="1" id="KW-0812">Transmembrane</keyword>
<accession>A0A9D1FWD1</accession>
<name>A0A9D1FWD1_9BACT</name>
<protein>
    <submittedName>
        <fullName evidence="3">Prepilin-type N-terminal cleavage/methylation domain-containing protein</fullName>
    </submittedName>
</protein>
<dbReference type="InterPro" id="IPR012902">
    <property type="entry name" value="N_methyl_site"/>
</dbReference>
<reference evidence="3" key="1">
    <citation type="submission" date="2020-10" db="EMBL/GenBank/DDBJ databases">
        <authorList>
            <person name="Gilroy R."/>
        </authorList>
    </citation>
    <scope>NUCLEOTIDE SEQUENCE</scope>
    <source>
        <strain evidence="3">CHK152-2994</strain>
    </source>
</reference>
<feature type="domain" description="DUF6613" evidence="2">
    <location>
        <begin position="40"/>
        <end position="234"/>
    </location>
</feature>
<comment type="caution">
    <text evidence="3">The sequence shown here is derived from an EMBL/GenBank/DDBJ whole genome shotgun (WGS) entry which is preliminary data.</text>
</comment>
<reference evidence="3" key="2">
    <citation type="journal article" date="2021" name="PeerJ">
        <title>Extensive microbial diversity within the chicken gut microbiome revealed by metagenomics and culture.</title>
        <authorList>
            <person name="Gilroy R."/>
            <person name="Ravi A."/>
            <person name="Getino M."/>
            <person name="Pursley I."/>
            <person name="Horton D.L."/>
            <person name="Alikhan N.F."/>
            <person name="Baker D."/>
            <person name="Gharbi K."/>
            <person name="Hall N."/>
            <person name="Watson M."/>
            <person name="Adriaenssens E.M."/>
            <person name="Foster-Nyarko E."/>
            <person name="Jarju S."/>
            <person name="Secka A."/>
            <person name="Antonio M."/>
            <person name="Oren A."/>
            <person name="Chaudhuri R.R."/>
            <person name="La Ragione R."/>
            <person name="Hildebrand F."/>
            <person name="Pallen M.J."/>
        </authorList>
    </citation>
    <scope>NUCLEOTIDE SEQUENCE</scope>
    <source>
        <strain evidence="3">CHK152-2994</strain>
    </source>
</reference>
<gene>
    <name evidence="3" type="ORF">IAD41_04960</name>
</gene>
<evidence type="ECO:0000313" key="3">
    <source>
        <dbReference type="EMBL" id="HIS82939.1"/>
    </source>
</evidence>
<sequence length="234" mass="26669">MKNKKTSVKLKKSIRAFTLAEVLITIGIIGIIAALTIPNLMGLYRKKVVETRLKKFYSAINQAILLSENVNGDKKSWILKGMSTDEFWNIYLEPYLNYTNVKDNKQDKTIYFEDGSAVIIDIYFAQNTNGDVTWQSAGGHFKFCPEAKYCDTKTPNRKTGVNIFTFAFWPNQEGGSFDYHKGKGVEPYMAWWDGKEESLYKNASFGCSNGNGFYCVAIIQHNGWKIPDDYPKKL</sequence>
<proteinExistence type="predicted"/>
<dbReference type="AlphaFoldDB" id="A0A9D1FWD1"/>
<organism evidence="3 4">
    <name type="scientific">Candidatus Scatenecus faecavium</name>
    <dbReference type="NCBI Taxonomy" id="2840915"/>
    <lineage>
        <taxon>Bacteria</taxon>
        <taxon>Candidatus Scatenecus</taxon>
    </lineage>
</organism>
<dbReference type="NCBIfam" id="TIGR02532">
    <property type="entry name" value="IV_pilin_GFxxxE"/>
    <property type="match status" value="1"/>
</dbReference>
<evidence type="ECO:0000259" key="2">
    <source>
        <dbReference type="Pfam" id="PF20318"/>
    </source>
</evidence>
<dbReference type="InterPro" id="IPR045584">
    <property type="entry name" value="Pilin-like"/>
</dbReference>
<keyword evidence="1" id="KW-1133">Transmembrane helix</keyword>
<dbReference type="SUPFAM" id="SSF54523">
    <property type="entry name" value="Pili subunits"/>
    <property type="match status" value="1"/>
</dbReference>
<keyword evidence="1" id="KW-0472">Membrane</keyword>
<dbReference type="Pfam" id="PF07963">
    <property type="entry name" value="N_methyl"/>
    <property type="match status" value="1"/>
</dbReference>